<proteinExistence type="predicted"/>
<evidence type="ECO:0000313" key="1">
    <source>
        <dbReference type="EMBL" id="EUC54838.1"/>
    </source>
</evidence>
<sequence length="214" mass="23413">MFNPTNGVAGAVAAGAAFMTEIDILAKRKGAQLLKVRIHVSDTEINLTPVRKQRLDETCATLGASRLDLNIMLGWKGSVRVSGPVRFYSPANGVYHATTYGHLIGIPRAYDDVMVNAPEDACLFLTESASGGECFEQYCVFKQVRPRVSRNYSLDGKYYTDSTDIILTGLSQIGGQPTTYMRSGQGHWIAGPCGAKKVHSLHPVYKRRSVHLYG</sequence>
<comment type="caution">
    <text evidence="1">The sequence shown here is derived from an EMBL/GenBank/DDBJ whole genome shotgun (WGS) entry which is preliminary data.</text>
</comment>
<dbReference type="AlphaFoldDB" id="X8IXI0"/>
<dbReference type="EMBL" id="JATN01000322">
    <property type="protein sequence ID" value="EUC54838.1"/>
    <property type="molecule type" value="Genomic_DNA"/>
</dbReference>
<gene>
    <name evidence="1" type="ORF">RSOL_075240</name>
</gene>
<evidence type="ECO:0000313" key="2">
    <source>
        <dbReference type="Proteomes" id="UP000030108"/>
    </source>
</evidence>
<name>X8IXI0_9AGAM</name>
<dbReference type="Proteomes" id="UP000030108">
    <property type="component" value="Unassembled WGS sequence"/>
</dbReference>
<reference evidence="2" key="1">
    <citation type="journal article" date="2014" name="Genome Announc.">
        <title>Draft genome sequence of the plant-pathogenic soil fungus Rhizoctonia solani anastomosis group 3 strain Rhs1AP.</title>
        <authorList>
            <person name="Cubeta M.A."/>
            <person name="Thomas E."/>
            <person name="Dean R.A."/>
            <person name="Jabaji S."/>
            <person name="Neate S.M."/>
            <person name="Tavantzis S."/>
            <person name="Toda T."/>
            <person name="Vilgalys R."/>
            <person name="Bharathan N."/>
            <person name="Fedorova-Abrams N."/>
            <person name="Pakala S.B."/>
            <person name="Pakala S.M."/>
            <person name="Zafar N."/>
            <person name="Joardar V."/>
            <person name="Losada L."/>
            <person name="Nierman W.C."/>
        </authorList>
    </citation>
    <scope>NUCLEOTIDE SEQUENCE [LARGE SCALE GENOMIC DNA]</scope>
    <source>
        <strain evidence="2">AG-3</strain>
    </source>
</reference>
<feature type="non-terminal residue" evidence="1">
    <location>
        <position position="214"/>
    </location>
</feature>
<accession>X8IXI0</accession>
<organism evidence="1 2">
    <name type="scientific">Rhizoctonia solani AG-3 Rhs1AP</name>
    <dbReference type="NCBI Taxonomy" id="1086054"/>
    <lineage>
        <taxon>Eukaryota</taxon>
        <taxon>Fungi</taxon>
        <taxon>Dikarya</taxon>
        <taxon>Basidiomycota</taxon>
        <taxon>Agaricomycotina</taxon>
        <taxon>Agaricomycetes</taxon>
        <taxon>Cantharellales</taxon>
        <taxon>Ceratobasidiaceae</taxon>
        <taxon>Rhizoctonia</taxon>
    </lineage>
</organism>
<protein>
    <submittedName>
        <fullName evidence="1">Uncharacterized protein</fullName>
    </submittedName>
</protein>